<protein>
    <submittedName>
        <fullName evidence="1">Uncharacterized protein</fullName>
    </submittedName>
</protein>
<name>A0A7J6SZZ3_PEROL</name>
<gene>
    <name evidence="1" type="ORF">FOZ63_016928</name>
</gene>
<dbReference type="AlphaFoldDB" id="A0A7J6SZZ3"/>
<evidence type="ECO:0000313" key="1">
    <source>
        <dbReference type="EMBL" id="KAF4738544.1"/>
    </source>
</evidence>
<proteinExistence type="predicted"/>
<keyword evidence="2" id="KW-1185">Reference proteome</keyword>
<comment type="caution">
    <text evidence="1">The sequence shown here is derived from an EMBL/GenBank/DDBJ whole genome shotgun (WGS) entry which is preliminary data.</text>
</comment>
<reference evidence="1 2" key="1">
    <citation type="submission" date="2020-04" db="EMBL/GenBank/DDBJ databases">
        <title>Perkinsus olseni comparative genomics.</title>
        <authorList>
            <person name="Bogema D.R."/>
        </authorList>
    </citation>
    <scope>NUCLEOTIDE SEQUENCE [LARGE SCALE GENOMIC DNA]</scope>
    <source>
        <strain evidence="1 2">ATCC PRA-207</strain>
    </source>
</reference>
<feature type="non-terminal residue" evidence="1">
    <location>
        <position position="1"/>
    </location>
</feature>
<sequence>LLQRWDGDDWVTTGRIGDPSFEGGKWEHNKPAPGHLWGVRNFASVDEKWEVAELRLHGEEDCSDEAALEGEPTATATLEQSPLAFDQNKYTFWVADCSDEANPEKGCYSGQATLALSFPSSREVKCFKILQTSIPARQATSVELVRWAGLAWEVVAFQDAIGGTRRPGPGQAPSGT</sequence>
<dbReference type="Proteomes" id="UP000553632">
    <property type="component" value="Unassembled WGS sequence"/>
</dbReference>
<evidence type="ECO:0000313" key="2">
    <source>
        <dbReference type="Proteomes" id="UP000553632"/>
    </source>
</evidence>
<dbReference type="EMBL" id="JABANO010014444">
    <property type="protein sequence ID" value="KAF4738544.1"/>
    <property type="molecule type" value="Genomic_DNA"/>
</dbReference>
<organism evidence="1 2">
    <name type="scientific">Perkinsus olseni</name>
    <name type="common">Perkinsus atlanticus</name>
    <dbReference type="NCBI Taxonomy" id="32597"/>
    <lineage>
        <taxon>Eukaryota</taxon>
        <taxon>Sar</taxon>
        <taxon>Alveolata</taxon>
        <taxon>Perkinsozoa</taxon>
        <taxon>Perkinsea</taxon>
        <taxon>Perkinsida</taxon>
        <taxon>Perkinsidae</taxon>
        <taxon>Perkinsus</taxon>
    </lineage>
</organism>
<accession>A0A7J6SZZ3</accession>